<name>A0A8H8P032_9AGAM</name>
<sequence>MYKYHKFLDHFCGKHNALAPEEKDVGKGSGKDLNVYKDNYILNSCCYTNAPQTASTSKSLTSQSLTKKQPHVNNDKFISSKKQKCQSYSKDKDNEDKDNEDKDNRENNKDQDMDNSEDKEDKEDEDDCSLLPSLPDQPTAADVCKADKVIAKEKACNQALGASCNKVGAQPATAPKGKGMGKGKKPESSPIVSKAKNTCQKEQMPLKFNSKRVCCVDSTLSKDEDKPAKAPKKAPVKTAPKANGKKTSKGATSGKRHKELASPISRLQMLDANQACTNLENISQAVNTVKDGLKSLQLHGPRTPEDTKPLVVEATPRPLSKVDPIGPTSWVSFWPKPSKGLPIFAQPAPDQAVPPQVPSPPLSPRLQSPIGTAAPPPLAPVAAAYPAPVKVDHPDAYTGKIGSEAKQWLTRMLAWTRLNSRMFPTNQEVLSFPLMNMKDSAGAWAHPHLDQLGSHRAIIQTVEGFKIEFLAAFGNPDTTRAAEQKITTLTQSGICADYITKFRTLAMELDWNNVALRGQFARGLHWEVSQQIATRKHRPRTLL</sequence>
<dbReference type="EMBL" id="CP059664">
    <property type="protein sequence ID" value="QRW21870.1"/>
    <property type="molecule type" value="Genomic_DNA"/>
</dbReference>
<dbReference type="InterPro" id="IPR005162">
    <property type="entry name" value="Retrotrans_gag_dom"/>
</dbReference>
<feature type="domain" description="Retrotransposon gag" evidence="2">
    <location>
        <begin position="435"/>
        <end position="525"/>
    </location>
</feature>
<feature type="region of interest" description="Disordered" evidence="1">
    <location>
        <begin position="219"/>
        <end position="264"/>
    </location>
</feature>
<gene>
    <name evidence="3" type="ORF">RhiXN_06859</name>
    <name evidence="4" type="ORF">RhiXN_08773</name>
</gene>
<feature type="compositionally biased region" description="Basic residues" evidence="1">
    <location>
        <begin position="243"/>
        <end position="258"/>
    </location>
</feature>
<organism evidence="3 5">
    <name type="scientific">Rhizoctonia solani</name>
    <dbReference type="NCBI Taxonomy" id="456999"/>
    <lineage>
        <taxon>Eukaryota</taxon>
        <taxon>Fungi</taxon>
        <taxon>Dikarya</taxon>
        <taxon>Basidiomycota</taxon>
        <taxon>Agaricomycotina</taxon>
        <taxon>Agaricomycetes</taxon>
        <taxon>Cantharellales</taxon>
        <taxon>Ceratobasidiaceae</taxon>
        <taxon>Rhizoctonia</taxon>
    </lineage>
</organism>
<feature type="compositionally biased region" description="Low complexity" evidence="1">
    <location>
        <begin position="57"/>
        <end position="67"/>
    </location>
</feature>
<protein>
    <submittedName>
        <fullName evidence="3">Retrotransposon-derived protein PEG10</fullName>
    </submittedName>
</protein>
<evidence type="ECO:0000313" key="3">
    <source>
        <dbReference type="EMBL" id="QRW21870.1"/>
    </source>
</evidence>
<dbReference type="Proteomes" id="UP000650533">
    <property type="component" value="Chromosome 7"/>
</dbReference>
<reference evidence="3" key="1">
    <citation type="submission" date="2020-05" db="EMBL/GenBank/DDBJ databases">
        <title>Evolutionary and genomic comparisons of hybrid uninucleate and nonhybrid Rhizoctonia fungi.</title>
        <authorList>
            <person name="Li C."/>
            <person name="Chen X."/>
        </authorList>
    </citation>
    <scope>NUCLEOTIDE SEQUENCE</scope>
    <source>
        <strain evidence="3">AG-1 IA</strain>
    </source>
</reference>
<dbReference type="RefSeq" id="XP_043182107.1">
    <property type="nucleotide sequence ID" value="XM_043326675.1"/>
</dbReference>
<dbReference type="Proteomes" id="UP000650533">
    <property type="component" value="Chromosome 10"/>
</dbReference>
<proteinExistence type="predicted"/>
<dbReference type="Pfam" id="PF03732">
    <property type="entry name" value="Retrotrans_gag"/>
    <property type="match status" value="1"/>
</dbReference>
<feature type="region of interest" description="Disordered" evidence="1">
    <location>
        <begin position="169"/>
        <end position="198"/>
    </location>
</feature>
<dbReference type="GeneID" id="67029138"/>
<evidence type="ECO:0000259" key="2">
    <source>
        <dbReference type="Pfam" id="PF03732"/>
    </source>
</evidence>
<accession>A0A8H8P032</accession>
<feature type="region of interest" description="Disordered" evidence="1">
    <location>
        <begin position="57"/>
        <end position="141"/>
    </location>
</feature>
<dbReference type="AlphaFoldDB" id="A0A8H8P032"/>
<feature type="compositionally biased region" description="Low complexity" evidence="1">
    <location>
        <begin position="345"/>
        <end position="354"/>
    </location>
</feature>
<evidence type="ECO:0000256" key="1">
    <source>
        <dbReference type="SAM" id="MobiDB-lite"/>
    </source>
</evidence>
<dbReference type="EMBL" id="CP059667">
    <property type="protein sequence ID" value="QRW23737.1"/>
    <property type="molecule type" value="Genomic_DNA"/>
</dbReference>
<evidence type="ECO:0000313" key="5">
    <source>
        <dbReference type="Proteomes" id="UP000650533"/>
    </source>
</evidence>
<evidence type="ECO:0000313" key="4">
    <source>
        <dbReference type="EMBL" id="QRW23737.1"/>
    </source>
</evidence>
<feature type="compositionally biased region" description="Basic and acidic residues" evidence="1">
    <location>
        <begin position="89"/>
        <end position="112"/>
    </location>
</feature>
<feature type="region of interest" description="Disordered" evidence="1">
    <location>
        <begin position="343"/>
        <end position="363"/>
    </location>
</feature>
<dbReference type="KEGG" id="rsx:RhiXN_06859"/>
<feature type="compositionally biased region" description="Acidic residues" evidence="1">
    <location>
        <begin position="113"/>
        <end position="128"/>
    </location>
</feature>